<reference evidence="3" key="1">
    <citation type="journal article" date="2019" name="Int. J. Syst. Evol. Microbiol.">
        <title>The Global Catalogue of Microorganisms (GCM) 10K type strain sequencing project: providing services to taxonomists for standard genome sequencing and annotation.</title>
        <authorList>
            <consortium name="The Broad Institute Genomics Platform"/>
            <consortium name="The Broad Institute Genome Sequencing Center for Infectious Disease"/>
            <person name="Wu L."/>
            <person name="Ma J."/>
        </authorList>
    </citation>
    <scope>NUCLEOTIDE SEQUENCE [LARGE SCALE GENOMIC DNA]</scope>
    <source>
        <strain evidence="3">JCM 19173</strain>
    </source>
</reference>
<protein>
    <submittedName>
        <fullName evidence="2">Uncharacterized protein</fullName>
    </submittedName>
</protein>
<sequence>MRGQGRQQAHPGAAGLGGAGAEVQARSEGDQGAQQQGQRHTPSVGGLLSPERHVRPGSQKIKMRASDVFSSPGAQIMNGKNHCQTTRGAS</sequence>
<dbReference type="Proteomes" id="UP000604341">
    <property type="component" value="Unassembled WGS sequence"/>
</dbReference>
<feature type="compositionally biased region" description="Polar residues" evidence="1">
    <location>
        <begin position="32"/>
        <end position="41"/>
    </location>
</feature>
<feature type="region of interest" description="Disordered" evidence="1">
    <location>
        <begin position="1"/>
        <end position="59"/>
    </location>
</feature>
<gene>
    <name evidence="2" type="ORF">GCM10010844_30030</name>
</gene>
<feature type="compositionally biased region" description="Polar residues" evidence="1">
    <location>
        <begin position="81"/>
        <end position="90"/>
    </location>
</feature>
<evidence type="ECO:0000313" key="3">
    <source>
        <dbReference type="Proteomes" id="UP000604341"/>
    </source>
</evidence>
<accession>A0ABQ2FMT4</accession>
<evidence type="ECO:0000256" key="1">
    <source>
        <dbReference type="SAM" id="MobiDB-lite"/>
    </source>
</evidence>
<keyword evidence="3" id="KW-1185">Reference proteome</keyword>
<feature type="region of interest" description="Disordered" evidence="1">
    <location>
        <begin position="71"/>
        <end position="90"/>
    </location>
</feature>
<evidence type="ECO:0000313" key="2">
    <source>
        <dbReference type="EMBL" id="GGL09320.1"/>
    </source>
</evidence>
<name>A0ABQ2FMT4_9DEIO</name>
<proteinExistence type="predicted"/>
<organism evidence="2 3">
    <name type="scientific">Deinococcus radiotolerans</name>
    <dbReference type="NCBI Taxonomy" id="1309407"/>
    <lineage>
        <taxon>Bacteria</taxon>
        <taxon>Thermotogati</taxon>
        <taxon>Deinococcota</taxon>
        <taxon>Deinococci</taxon>
        <taxon>Deinococcales</taxon>
        <taxon>Deinococcaceae</taxon>
        <taxon>Deinococcus</taxon>
    </lineage>
</organism>
<dbReference type="EMBL" id="BMPE01000010">
    <property type="protein sequence ID" value="GGL09320.1"/>
    <property type="molecule type" value="Genomic_DNA"/>
</dbReference>
<comment type="caution">
    <text evidence="2">The sequence shown here is derived from an EMBL/GenBank/DDBJ whole genome shotgun (WGS) entry which is preliminary data.</text>
</comment>